<gene>
    <name evidence="1" type="ORF">COMA2_10308</name>
</gene>
<keyword evidence="2" id="KW-1185">Reference proteome</keyword>
<dbReference type="Proteomes" id="UP000198736">
    <property type="component" value="Unassembled WGS sequence"/>
</dbReference>
<protein>
    <submittedName>
        <fullName evidence="1">Uncharacterized protein</fullName>
    </submittedName>
</protein>
<evidence type="ECO:0000313" key="1">
    <source>
        <dbReference type="EMBL" id="CUS31810.1"/>
    </source>
</evidence>
<reference evidence="2" key="1">
    <citation type="submission" date="2015-10" db="EMBL/GenBank/DDBJ databases">
        <authorList>
            <person name="Luecker S."/>
            <person name="Luecker S."/>
        </authorList>
    </citation>
    <scope>NUCLEOTIDE SEQUENCE [LARGE SCALE GENOMIC DNA]</scope>
</reference>
<accession>A0A0S4L9L3</accession>
<proteinExistence type="predicted"/>
<organism evidence="1 2">
    <name type="scientific">Candidatus Nitrospira nitrificans</name>
    <dbReference type="NCBI Taxonomy" id="1742973"/>
    <lineage>
        <taxon>Bacteria</taxon>
        <taxon>Pseudomonadati</taxon>
        <taxon>Nitrospirota</taxon>
        <taxon>Nitrospiria</taxon>
        <taxon>Nitrospirales</taxon>
        <taxon>Nitrospiraceae</taxon>
        <taxon>Nitrospira</taxon>
    </lineage>
</organism>
<sequence length="42" mass="4753">MHTQLMGNTIHTYQKAINALMYQLIGRKIEKTGSLEIGISFT</sequence>
<dbReference type="EMBL" id="CZPZ01000001">
    <property type="protein sequence ID" value="CUS31810.1"/>
    <property type="molecule type" value="Genomic_DNA"/>
</dbReference>
<name>A0A0S4L9L3_9BACT</name>
<dbReference type="AlphaFoldDB" id="A0A0S4L9L3"/>
<evidence type="ECO:0000313" key="2">
    <source>
        <dbReference type="Proteomes" id="UP000198736"/>
    </source>
</evidence>